<feature type="transmembrane region" description="Helical" evidence="1">
    <location>
        <begin position="49"/>
        <end position="70"/>
    </location>
</feature>
<protein>
    <submittedName>
        <fullName evidence="2">Uncharacterized protein</fullName>
    </submittedName>
</protein>
<keyword evidence="1" id="KW-0812">Transmembrane</keyword>
<accession>A0A366DM83</accession>
<evidence type="ECO:0000256" key="1">
    <source>
        <dbReference type="SAM" id="Phobius"/>
    </source>
</evidence>
<keyword evidence="3" id="KW-1185">Reference proteome</keyword>
<comment type="caution">
    <text evidence="2">The sequence shown here is derived from an EMBL/GenBank/DDBJ whole genome shotgun (WGS) entry which is preliminary data.</text>
</comment>
<feature type="transmembrane region" description="Helical" evidence="1">
    <location>
        <begin position="14"/>
        <end position="33"/>
    </location>
</feature>
<name>A0A366DM83_9HYPH</name>
<evidence type="ECO:0000313" key="2">
    <source>
        <dbReference type="EMBL" id="RBO91197.1"/>
    </source>
</evidence>
<sequence length="175" mass="19480">MDTQLNLYQKKHKLILGGFGVAVLLVAVIVMLINGPDPESIIRPLRNPAIFYVLMFAGLTLTLYLLRFVFNSLRNPKPRVILSASGATVDGFSGRFSAPWEELAGYSVNNSSMFVLHLKDIQAYLAKTPQGRPRETAKALTENFGSPLLIETNMLDTDANTIKSFLEKHIREIKS</sequence>
<evidence type="ECO:0000313" key="3">
    <source>
        <dbReference type="Proteomes" id="UP000252893"/>
    </source>
</evidence>
<gene>
    <name evidence="2" type="ORF">DFR47_10957</name>
</gene>
<dbReference type="EMBL" id="QNRH01000009">
    <property type="protein sequence ID" value="RBO91197.1"/>
    <property type="molecule type" value="Genomic_DNA"/>
</dbReference>
<reference evidence="2 3" key="1">
    <citation type="submission" date="2018-06" db="EMBL/GenBank/DDBJ databases">
        <title>Genomic Encyclopedia of Type Strains, Phase IV (KMG-IV): sequencing the most valuable type-strain genomes for metagenomic binning, comparative biology and taxonomic classification.</title>
        <authorList>
            <person name="Goeker M."/>
        </authorList>
    </citation>
    <scope>NUCLEOTIDE SEQUENCE [LARGE SCALE GENOMIC DNA]</scope>
    <source>
        <strain evidence="2 3">DSM 25619</strain>
    </source>
</reference>
<proteinExistence type="predicted"/>
<keyword evidence="1" id="KW-0472">Membrane</keyword>
<dbReference type="RefSeq" id="WP_113945887.1">
    <property type="nucleotide sequence ID" value="NZ_JBHEEG010000010.1"/>
</dbReference>
<dbReference type="OrthoDB" id="9953776at2"/>
<keyword evidence="1" id="KW-1133">Transmembrane helix</keyword>
<dbReference type="AlphaFoldDB" id="A0A366DM83"/>
<dbReference type="Proteomes" id="UP000252893">
    <property type="component" value="Unassembled WGS sequence"/>
</dbReference>
<organism evidence="2 3">
    <name type="scientific">Pseudochrobactrum asaccharolyticum</name>
    <dbReference type="NCBI Taxonomy" id="354351"/>
    <lineage>
        <taxon>Bacteria</taxon>
        <taxon>Pseudomonadati</taxon>
        <taxon>Pseudomonadota</taxon>
        <taxon>Alphaproteobacteria</taxon>
        <taxon>Hyphomicrobiales</taxon>
        <taxon>Brucellaceae</taxon>
        <taxon>Pseudochrobactrum</taxon>
    </lineage>
</organism>